<dbReference type="InterPro" id="IPR043129">
    <property type="entry name" value="ATPase_NBD"/>
</dbReference>
<proteinExistence type="predicted"/>
<dbReference type="GO" id="GO:0005737">
    <property type="term" value="C:cytoplasm"/>
    <property type="evidence" value="ECO:0007669"/>
    <property type="project" value="TreeGrafter"/>
</dbReference>
<keyword evidence="1" id="KW-0808">Transferase</keyword>
<evidence type="ECO:0000256" key="4">
    <source>
        <dbReference type="ARBA" id="ARBA00022840"/>
    </source>
</evidence>
<keyword evidence="5" id="KW-0054">Arabinose catabolism</keyword>
<gene>
    <name evidence="9" type="ordered locus">Alfi_1741</name>
</gene>
<dbReference type="STRING" id="679935.Alfi_1741"/>
<evidence type="ECO:0000256" key="6">
    <source>
        <dbReference type="ARBA" id="ARBA00023277"/>
    </source>
</evidence>
<evidence type="ECO:0000259" key="8">
    <source>
        <dbReference type="Pfam" id="PF02782"/>
    </source>
</evidence>
<dbReference type="PANTHER" id="PTHR43435">
    <property type="entry name" value="RIBULOKINASE"/>
    <property type="match status" value="1"/>
</dbReference>
<evidence type="ECO:0000256" key="2">
    <source>
        <dbReference type="ARBA" id="ARBA00022741"/>
    </source>
</evidence>
<evidence type="ECO:0000256" key="1">
    <source>
        <dbReference type="ARBA" id="ARBA00022679"/>
    </source>
</evidence>
<keyword evidence="2" id="KW-0547">Nucleotide-binding</keyword>
<evidence type="ECO:0000313" key="9">
    <source>
        <dbReference type="EMBL" id="AFL78072.1"/>
    </source>
</evidence>
<dbReference type="PIRSF" id="PIRSF000538">
    <property type="entry name" value="GlpK"/>
    <property type="match status" value="1"/>
</dbReference>
<evidence type="ECO:0000259" key="7">
    <source>
        <dbReference type="Pfam" id="PF00370"/>
    </source>
</evidence>
<evidence type="ECO:0000256" key="3">
    <source>
        <dbReference type="ARBA" id="ARBA00022777"/>
    </source>
</evidence>
<dbReference type="InterPro" id="IPR005929">
    <property type="entry name" value="Ribulokinase"/>
</dbReference>
<accession>I3YM54</accession>
<dbReference type="RefSeq" id="WP_014775500.1">
    <property type="nucleotide sequence ID" value="NC_018011.1"/>
</dbReference>
<dbReference type="EMBL" id="CP003274">
    <property type="protein sequence ID" value="AFL78072.1"/>
    <property type="molecule type" value="Genomic_DNA"/>
</dbReference>
<name>I3YM54_ALIFI</name>
<dbReference type="GO" id="GO:0005524">
    <property type="term" value="F:ATP binding"/>
    <property type="evidence" value="ECO:0007669"/>
    <property type="project" value="UniProtKB-KW"/>
</dbReference>
<feature type="domain" description="Carbohydrate kinase FGGY N-terminal" evidence="7">
    <location>
        <begin position="5"/>
        <end position="283"/>
    </location>
</feature>
<dbReference type="GO" id="GO:0019569">
    <property type="term" value="P:L-arabinose catabolic process to D-xylulose 5-phosphate"/>
    <property type="evidence" value="ECO:0007669"/>
    <property type="project" value="InterPro"/>
</dbReference>
<dbReference type="NCBIfam" id="NF003154">
    <property type="entry name" value="PRK04123.1"/>
    <property type="match status" value="1"/>
</dbReference>
<dbReference type="Pfam" id="PF00370">
    <property type="entry name" value="FGGY_N"/>
    <property type="match status" value="1"/>
</dbReference>
<protein>
    <submittedName>
        <fullName evidence="9">Ribulose kinase</fullName>
    </submittedName>
</protein>
<dbReference type="HOGENOM" id="CLU_009281_9_1_10"/>
<keyword evidence="6" id="KW-0119">Carbohydrate metabolism</keyword>
<dbReference type="KEGG" id="afd:Alfi_1741"/>
<sequence>MEHLYVIGIDYGTDSVRALLADAESGEGIAVAVCNYSRWGRGLYCDTAKSQFRQHPLDYLEGLEQVLRQVIAQCPAPEAIRAIAVDTTASTPCLVDRTCTPLSLTAGYEENPDAMFVLWKDHTAQRESEEITALCARGEINYARRSGNHYSSECFWSKVLHLLRGSERLRRDAWAVVELCDWIPAVLTGCRAMEDLRSGLCAAGSKVMWAEEWGGYPPEEFFAGLDPVLLPILLPILRRLPVRTYGCDTPAGTLSPEWAAKLGLSEQVVIGVGNVDCHSGAVGAGICHGTVVLNLGTSACYMAVMPPEKMGDRMVEGIFGQVDGSILPGMVGFEAGMSAFGDVYAWFKRLLCWPLREVLLPADPENETLRALAAQTEERLLAKLAEAAAQLPLRADAPLATDYLNGRRSPYPCNRLTGSVVGLNLSATAPELYYAFAEATVFATKAILDHLAENGVEIGRLVGIGGISQKSPFVMQLLADVTGMAIEVSGSAHSCALGAVVHAAAAAGLYPSVGAAQRALCPSVARVYTPDAAKSGILALRYERYRALGAFTENLFINR</sequence>
<reference evidence="10" key="1">
    <citation type="journal article" date="2013" name="Stand. Genomic Sci.">
        <title>Complete genome sequence of the bile-resistant pigment-producing anaerobe Alistipes finegoldii type strain (AHN2437(T)).</title>
        <authorList>
            <person name="Mavromatis K."/>
            <person name="Stackebrandt E."/>
            <person name="Munk C."/>
            <person name="Lapidus A."/>
            <person name="Nolan M."/>
            <person name="Lucas S."/>
            <person name="Hammon N."/>
            <person name="Deshpande S."/>
            <person name="Cheng J.F."/>
            <person name="Tapia R."/>
            <person name="Goodwin L.A."/>
            <person name="Pitluck S."/>
            <person name="Liolios K."/>
            <person name="Pagani I."/>
            <person name="Ivanova N."/>
            <person name="Mikhailova N."/>
            <person name="Huntemann M."/>
            <person name="Pati A."/>
            <person name="Chen A."/>
            <person name="Palaniappan K."/>
            <person name="Land M."/>
            <person name="Hauser L."/>
            <person name="Rohde M."/>
            <person name="Gronow S."/>
            <person name="Goker M."/>
            <person name="Detter J.C."/>
            <person name="Bristow J."/>
            <person name="Eisen J.A."/>
            <person name="Markowitz V."/>
            <person name="Hugenholtz P."/>
            <person name="Kyrpides N.C."/>
            <person name="Klenk H.P."/>
            <person name="Woyke T."/>
        </authorList>
    </citation>
    <scope>NUCLEOTIDE SEQUENCE</scope>
    <source>
        <strain evidence="10">DSM 17242 / JCM 16770 / AHN 2437 / CCUG 46020 / CIP 107999</strain>
    </source>
</reference>
<dbReference type="SUPFAM" id="SSF53067">
    <property type="entry name" value="Actin-like ATPase domain"/>
    <property type="match status" value="2"/>
</dbReference>
<dbReference type="InterPro" id="IPR000577">
    <property type="entry name" value="Carb_kinase_FGGY"/>
</dbReference>
<evidence type="ECO:0000256" key="5">
    <source>
        <dbReference type="ARBA" id="ARBA00022935"/>
    </source>
</evidence>
<dbReference type="GO" id="GO:0019150">
    <property type="term" value="F:D-ribulokinase activity"/>
    <property type="evidence" value="ECO:0007669"/>
    <property type="project" value="TreeGrafter"/>
</dbReference>
<dbReference type="GO" id="GO:0008741">
    <property type="term" value="F:ribulokinase activity"/>
    <property type="evidence" value="ECO:0007669"/>
    <property type="project" value="InterPro"/>
</dbReference>
<dbReference type="Pfam" id="PF02782">
    <property type="entry name" value="FGGY_C"/>
    <property type="match status" value="1"/>
</dbReference>
<organism evidence="9 10">
    <name type="scientific">Alistipes finegoldii (strain DSM 17242 / JCM 16770 / CCUG 46020 / CIP 107999 / KCTC 15236 / AHN 2437)</name>
    <dbReference type="NCBI Taxonomy" id="679935"/>
    <lineage>
        <taxon>Bacteria</taxon>
        <taxon>Pseudomonadati</taxon>
        <taxon>Bacteroidota</taxon>
        <taxon>Bacteroidia</taxon>
        <taxon>Bacteroidales</taxon>
        <taxon>Rikenellaceae</taxon>
        <taxon>Alistipes</taxon>
    </lineage>
</organism>
<dbReference type="PANTHER" id="PTHR43435:SF4">
    <property type="entry name" value="FGGY CARBOHYDRATE KINASE DOMAIN-CONTAINING PROTEIN"/>
    <property type="match status" value="1"/>
</dbReference>
<dbReference type="AlphaFoldDB" id="I3YM54"/>
<dbReference type="eggNOG" id="COG1069">
    <property type="taxonomic scope" value="Bacteria"/>
</dbReference>
<evidence type="ECO:0000313" key="10">
    <source>
        <dbReference type="Proteomes" id="UP000006052"/>
    </source>
</evidence>
<dbReference type="PATRIC" id="fig|679935.3.peg.1699"/>
<dbReference type="InterPro" id="IPR018484">
    <property type="entry name" value="FGGY_N"/>
</dbReference>
<dbReference type="Proteomes" id="UP000006052">
    <property type="component" value="Chromosome"/>
</dbReference>
<keyword evidence="4" id="KW-0067">ATP-binding</keyword>
<feature type="domain" description="Carbohydrate kinase FGGY C-terminal" evidence="8">
    <location>
        <begin position="292"/>
        <end position="507"/>
    </location>
</feature>
<dbReference type="Gene3D" id="3.30.420.40">
    <property type="match status" value="2"/>
</dbReference>
<keyword evidence="3 9" id="KW-0418">Kinase</keyword>
<dbReference type="CDD" id="cd07781">
    <property type="entry name" value="ASKHA_NBD_FGGY_L-RBK"/>
    <property type="match status" value="1"/>
</dbReference>
<dbReference type="InterPro" id="IPR018485">
    <property type="entry name" value="FGGY_C"/>
</dbReference>